<gene>
    <name evidence="2" type="ORF">L873DRAFT_969168</name>
</gene>
<name>A0A3N4JQB3_9PEZI</name>
<evidence type="ECO:0000313" key="2">
    <source>
        <dbReference type="EMBL" id="RPA99021.1"/>
    </source>
</evidence>
<sequence>MFSGRAASGSDVEASALFLCHVVLRTRSLVDRMTVVSEGIMTAKNILELGCTEGYNGYILEAIGLLNPCFEELKSLATEVETKLGTQGLELTIADIPNIDLGDSTTSTAGSILQSVCETLRTFTVAVPPKRLYWAMHHVREVCLSLQTMIRIPENENGPVNDHVGSSSSNSEYSPTKEPTSDTNRGQMVETGSIFGGSAQPVGSNPIVSPATPSTSSTNVDTGAVRVSGTRSAPVKTWLHVMRENTRPRSHYQKNSNGW</sequence>
<dbReference type="Proteomes" id="UP000276215">
    <property type="component" value="Unassembled WGS sequence"/>
</dbReference>
<organism evidence="2 3">
    <name type="scientific">Choiromyces venosus 120613-1</name>
    <dbReference type="NCBI Taxonomy" id="1336337"/>
    <lineage>
        <taxon>Eukaryota</taxon>
        <taxon>Fungi</taxon>
        <taxon>Dikarya</taxon>
        <taxon>Ascomycota</taxon>
        <taxon>Pezizomycotina</taxon>
        <taxon>Pezizomycetes</taxon>
        <taxon>Pezizales</taxon>
        <taxon>Tuberaceae</taxon>
        <taxon>Choiromyces</taxon>
    </lineage>
</organism>
<evidence type="ECO:0000256" key="1">
    <source>
        <dbReference type="SAM" id="MobiDB-lite"/>
    </source>
</evidence>
<dbReference type="AlphaFoldDB" id="A0A3N4JQB3"/>
<feature type="compositionally biased region" description="Polar residues" evidence="1">
    <location>
        <begin position="201"/>
        <end position="221"/>
    </location>
</feature>
<accession>A0A3N4JQB3</accession>
<proteinExistence type="predicted"/>
<evidence type="ECO:0000313" key="3">
    <source>
        <dbReference type="Proteomes" id="UP000276215"/>
    </source>
</evidence>
<feature type="region of interest" description="Disordered" evidence="1">
    <location>
        <begin position="155"/>
        <end position="222"/>
    </location>
</feature>
<protein>
    <submittedName>
        <fullName evidence="2">Uncharacterized protein</fullName>
    </submittedName>
</protein>
<reference evidence="2 3" key="1">
    <citation type="journal article" date="2018" name="Nat. Ecol. Evol.">
        <title>Pezizomycetes genomes reveal the molecular basis of ectomycorrhizal truffle lifestyle.</title>
        <authorList>
            <person name="Murat C."/>
            <person name="Payen T."/>
            <person name="Noel B."/>
            <person name="Kuo A."/>
            <person name="Morin E."/>
            <person name="Chen J."/>
            <person name="Kohler A."/>
            <person name="Krizsan K."/>
            <person name="Balestrini R."/>
            <person name="Da Silva C."/>
            <person name="Montanini B."/>
            <person name="Hainaut M."/>
            <person name="Levati E."/>
            <person name="Barry K.W."/>
            <person name="Belfiori B."/>
            <person name="Cichocki N."/>
            <person name="Clum A."/>
            <person name="Dockter R.B."/>
            <person name="Fauchery L."/>
            <person name="Guy J."/>
            <person name="Iotti M."/>
            <person name="Le Tacon F."/>
            <person name="Lindquist E.A."/>
            <person name="Lipzen A."/>
            <person name="Malagnac F."/>
            <person name="Mello A."/>
            <person name="Molinier V."/>
            <person name="Miyauchi S."/>
            <person name="Poulain J."/>
            <person name="Riccioni C."/>
            <person name="Rubini A."/>
            <person name="Sitrit Y."/>
            <person name="Splivallo R."/>
            <person name="Traeger S."/>
            <person name="Wang M."/>
            <person name="Zifcakova L."/>
            <person name="Wipf D."/>
            <person name="Zambonelli A."/>
            <person name="Paolocci F."/>
            <person name="Nowrousian M."/>
            <person name="Ottonello S."/>
            <person name="Baldrian P."/>
            <person name="Spatafora J.W."/>
            <person name="Henrissat B."/>
            <person name="Nagy L.G."/>
            <person name="Aury J.M."/>
            <person name="Wincker P."/>
            <person name="Grigoriev I.V."/>
            <person name="Bonfante P."/>
            <person name="Martin F.M."/>
        </authorList>
    </citation>
    <scope>NUCLEOTIDE SEQUENCE [LARGE SCALE GENOMIC DNA]</scope>
    <source>
        <strain evidence="2 3">120613-1</strain>
    </source>
</reference>
<dbReference type="EMBL" id="ML120390">
    <property type="protein sequence ID" value="RPA99021.1"/>
    <property type="molecule type" value="Genomic_DNA"/>
</dbReference>
<feature type="compositionally biased region" description="Polar residues" evidence="1">
    <location>
        <begin position="164"/>
        <end position="186"/>
    </location>
</feature>
<keyword evidence="3" id="KW-1185">Reference proteome</keyword>